<evidence type="ECO:0000313" key="1">
    <source>
        <dbReference type="EMBL" id="RAK86487.1"/>
    </source>
</evidence>
<gene>
    <name evidence="1" type="ORF">BO79DRAFT_270611</name>
</gene>
<proteinExistence type="predicted"/>
<sequence>MKPLILITGANQGLGYATAKQLASTGKYRHLIGARTQKTVEEAIEKLGSASNDLTPVILDLNIDESIKLAAAFIQERFGSLDIFCLETNVFGVVVVMDAFLPLLRASKYSDLRIGDVTSGLGQIGITYSPTSDKTALNMINAVDAVRLQKENILSIVVCPGYCRKDFGAGRGAKSAEEGAQPIVRAATEGLQKNFGKVVEDEGHFVEFGW</sequence>
<protein>
    <submittedName>
        <fullName evidence="1">NAD(P)-binding protein</fullName>
    </submittedName>
</protein>
<reference evidence="1" key="1">
    <citation type="submission" date="2018-02" db="EMBL/GenBank/DDBJ databases">
        <title>The genomes of Aspergillus section Nigri reveals drivers in fungal speciation.</title>
        <authorList>
            <consortium name="DOE Joint Genome Institute"/>
            <person name="Vesth T.C."/>
            <person name="Nybo J."/>
            <person name="Theobald S."/>
            <person name="Brandl J."/>
            <person name="Frisvad J.C."/>
            <person name="Nielsen K.F."/>
            <person name="Lyhne E.K."/>
            <person name="Kogle M.E."/>
            <person name="Kuo A."/>
            <person name="Riley R."/>
            <person name="Clum A."/>
            <person name="Nolan M."/>
            <person name="Lipzen A."/>
            <person name="Salamov A."/>
            <person name="Henrissat B."/>
            <person name="Wiebenga A."/>
            <person name="De vries R.P."/>
            <person name="Grigoriev I.V."/>
            <person name="Mortensen U.H."/>
            <person name="Andersen M.R."/>
            <person name="Baker S.E."/>
        </authorList>
    </citation>
    <scope>NUCLEOTIDE SEQUENCE</scope>
    <source>
        <strain evidence="1">CBS 115574</strain>
    </source>
</reference>
<accession>A0ACD1I7E0</accession>
<keyword evidence="2" id="KW-1185">Reference proteome</keyword>
<dbReference type="EMBL" id="KZ824559">
    <property type="protein sequence ID" value="RAK86487.1"/>
    <property type="molecule type" value="Genomic_DNA"/>
</dbReference>
<evidence type="ECO:0000313" key="2">
    <source>
        <dbReference type="Proteomes" id="UP000249748"/>
    </source>
</evidence>
<dbReference type="Proteomes" id="UP000249748">
    <property type="component" value="Unassembled WGS sequence"/>
</dbReference>
<organism evidence="1 2">
    <name type="scientific">Aspergillus costaricaensis CBS 115574</name>
    <dbReference type="NCBI Taxonomy" id="1448317"/>
    <lineage>
        <taxon>Eukaryota</taxon>
        <taxon>Fungi</taxon>
        <taxon>Dikarya</taxon>
        <taxon>Ascomycota</taxon>
        <taxon>Pezizomycotina</taxon>
        <taxon>Eurotiomycetes</taxon>
        <taxon>Eurotiomycetidae</taxon>
        <taxon>Eurotiales</taxon>
        <taxon>Aspergillaceae</taxon>
        <taxon>Aspergillus</taxon>
        <taxon>Aspergillus subgen. Circumdati</taxon>
    </lineage>
</organism>
<name>A0ACD1I7E0_9EURO</name>